<proteinExistence type="predicted"/>
<dbReference type="Proteomes" id="UP001631969">
    <property type="component" value="Unassembled WGS sequence"/>
</dbReference>
<protein>
    <submittedName>
        <fullName evidence="1">YjgB family protein</fullName>
    </submittedName>
</protein>
<dbReference type="EMBL" id="JBJURJ010000004">
    <property type="protein sequence ID" value="MFM9328142.1"/>
    <property type="molecule type" value="Genomic_DNA"/>
</dbReference>
<evidence type="ECO:0000313" key="1">
    <source>
        <dbReference type="EMBL" id="MFM9328142.1"/>
    </source>
</evidence>
<name>A0ACC7NYL7_9BACL</name>
<gene>
    <name evidence="1" type="ORF">ACI1P1_07585</name>
</gene>
<organism evidence="1 2">
    <name type="scientific">Paenibacillus mesotrionivorans</name>
    <dbReference type="NCBI Taxonomy" id="3160968"/>
    <lineage>
        <taxon>Bacteria</taxon>
        <taxon>Bacillati</taxon>
        <taxon>Bacillota</taxon>
        <taxon>Bacilli</taxon>
        <taxon>Bacillales</taxon>
        <taxon>Paenibacillaceae</taxon>
        <taxon>Paenibacillus</taxon>
    </lineage>
</organism>
<reference evidence="1" key="1">
    <citation type="submission" date="2024-12" db="EMBL/GenBank/DDBJ databases">
        <authorList>
            <person name="Wu N."/>
        </authorList>
    </citation>
    <scope>NUCLEOTIDE SEQUENCE</scope>
    <source>
        <strain evidence="1">P15</strain>
    </source>
</reference>
<sequence>MMKLQYSAIAAIALSAALAVLAGCNDGSTAAPSTAPSGATAPAASVPAASPPVAASPGASAAASSKPATAAPTASPATDKKQLLHEVLELAKQGKAPGVEFAAHTSLIEDVEKAWGEPDNKDSAGQGIYSTYSKKNTVFGFNKGSKIFDVRSSAPNLQELKLADIEAALGKSEDIRKNGDDTIYVYPAGKDFELKFIIPAATGKVSHISVFSPQDSKNNMAG</sequence>
<comment type="caution">
    <text evidence="1">The sequence shown here is derived from an EMBL/GenBank/DDBJ whole genome shotgun (WGS) entry which is preliminary data.</text>
</comment>
<evidence type="ECO:0000313" key="2">
    <source>
        <dbReference type="Proteomes" id="UP001631969"/>
    </source>
</evidence>
<accession>A0ACC7NYL7</accession>
<keyword evidence="2" id="KW-1185">Reference proteome</keyword>